<comment type="similarity">
    <text evidence="2">Belongs to the 'GDSL' lipolytic enzyme family. Phospholipase B1 subfamily.</text>
</comment>
<comment type="catalytic activity">
    <reaction evidence="41">
        <text>1,3-di-(9Z-octadecenoyl)-glycerol + H2O = 1-(9Z-octadecenoyl)-glycerol + (9Z)-octadecenoate + H(+)</text>
        <dbReference type="Rhea" id="RHEA:39939"/>
        <dbReference type="ChEBI" id="CHEBI:15377"/>
        <dbReference type="ChEBI" id="CHEBI:15378"/>
        <dbReference type="ChEBI" id="CHEBI:30823"/>
        <dbReference type="ChEBI" id="CHEBI:75342"/>
        <dbReference type="ChEBI" id="CHEBI:75735"/>
    </reaction>
    <physiologicalReaction direction="left-to-right" evidence="41">
        <dbReference type="Rhea" id="RHEA:39940"/>
    </physiologicalReaction>
</comment>
<dbReference type="InterPro" id="IPR038885">
    <property type="entry name" value="PLB1"/>
</dbReference>
<comment type="catalytic activity">
    <reaction evidence="29">
        <text>1,2-dihexadecanoyl-sn-glycero-3-phosphocholine + H2O = 1-hexadecanoyl-sn-glycero-3-phosphocholine + hexadecanoate + H(+)</text>
        <dbReference type="Rhea" id="RHEA:41223"/>
        <dbReference type="ChEBI" id="CHEBI:7896"/>
        <dbReference type="ChEBI" id="CHEBI:15377"/>
        <dbReference type="ChEBI" id="CHEBI:15378"/>
        <dbReference type="ChEBI" id="CHEBI:72998"/>
        <dbReference type="ChEBI" id="CHEBI:72999"/>
    </reaction>
    <physiologicalReaction direction="left-to-right" evidence="29">
        <dbReference type="Rhea" id="RHEA:41224"/>
    </physiologicalReaction>
</comment>
<comment type="catalytic activity">
    <reaction evidence="37">
        <text>1,3-dihexadecanoyl-2-(9Z-octadecenoyl)glycerol + H2O = 1,3-dihexadecanoylglycerol + (9Z)-octadecenoate + H(+)</text>
        <dbReference type="Rhea" id="RHEA:40983"/>
        <dbReference type="ChEBI" id="CHEBI:15377"/>
        <dbReference type="ChEBI" id="CHEBI:15378"/>
        <dbReference type="ChEBI" id="CHEBI:30823"/>
        <dbReference type="ChEBI" id="CHEBI:75688"/>
        <dbReference type="ChEBI" id="CHEBI:77619"/>
    </reaction>
    <physiologicalReaction direction="left-to-right" evidence="37">
        <dbReference type="Rhea" id="RHEA:40984"/>
    </physiologicalReaction>
</comment>
<keyword evidence="10" id="KW-0443">Lipid metabolism</keyword>
<evidence type="ECO:0000256" key="3">
    <source>
        <dbReference type="ARBA" id="ARBA00015133"/>
    </source>
</evidence>
<comment type="catalytic activity">
    <reaction evidence="24">
        <text>1-hexadecanoyl-2-(9Z)-octadecenoyl-3-octadecanoyl-sn-glycerol + H2O = 1-hexadecanoyl-2-(9Z-octadecenoyl)-sn-glycerol + octadecanoate + H(+)</text>
        <dbReference type="Rhea" id="RHEA:41111"/>
        <dbReference type="ChEBI" id="CHEBI:15377"/>
        <dbReference type="ChEBI" id="CHEBI:15378"/>
        <dbReference type="ChEBI" id="CHEBI:25629"/>
        <dbReference type="ChEBI" id="CHEBI:75466"/>
        <dbReference type="ChEBI" id="CHEBI:77623"/>
    </reaction>
    <physiologicalReaction direction="left-to-right" evidence="24">
        <dbReference type="Rhea" id="RHEA:41112"/>
    </physiologicalReaction>
</comment>
<dbReference type="InterPro" id="IPR001087">
    <property type="entry name" value="GDSL"/>
</dbReference>
<sequence length="312" mass="35453">MIDQFPCNATGFRSQEPPTSVHRLMPGDIDIVACMGDSLLVSTTGLGTNIIHLFFDNRGISWALGGQGTWRNVMSIANILREYNPNLIGYSYGTSSTYAQASQFNVAEIAAISKDMIYQASLLVKRMKSDPRVDFENHWKLVIIQVGNNDACSHICYKNASIQAELHRQDLIELFNYMRKNLPRTLVALVINPHLKVLLDYPTKPVCYIFQKIACSCFRGLKFARRKKELYQVIEDWRKVQLEVASDPQFTTDTFAVIPLKFGLNTYVPLLENGKLDFSYMAADCFHFSQKGNAVCKYRINFETIICQCSLE</sequence>
<dbReference type="AlphaFoldDB" id="A0A482XJJ5"/>
<evidence type="ECO:0000256" key="23">
    <source>
        <dbReference type="ARBA" id="ARBA00047438"/>
    </source>
</evidence>
<dbReference type="Pfam" id="PF00657">
    <property type="entry name" value="Lipase_GDSL"/>
    <property type="match status" value="1"/>
</dbReference>
<comment type="subcellular location">
    <subcellularLocation>
        <location evidence="1">Apical cell membrane</location>
        <topology evidence="1">Single-pass type I membrane protein</topology>
    </subcellularLocation>
</comment>
<comment type="catalytic activity">
    <reaction evidence="27">
        <text>a 1-O-alkyl-2-acyl-sn-glycero-3-phosphocholine + H2O = a 1-O-alkyl-sn-glycero-3-phosphocholine + a fatty acid + H(+)</text>
        <dbReference type="Rhea" id="RHEA:36231"/>
        <dbReference type="ChEBI" id="CHEBI:15377"/>
        <dbReference type="ChEBI" id="CHEBI:15378"/>
        <dbReference type="ChEBI" id="CHEBI:28868"/>
        <dbReference type="ChEBI" id="CHEBI:30909"/>
        <dbReference type="ChEBI" id="CHEBI:36702"/>
        <dbReference type="EC" id="3.1.1.4"/>
    </reaction>
    <physiologicalReaction direction="left-to-right" evidence="27">
        <dbReference type="Rhea" id="RHEA:36232"/>
    </physiologicalReaction>
</comment>
<evidence type="ECO:0000256" key="34">
    <source>
        <dbReference type="ARBA" id="ARBA00048613"/>
    </source>
</evidence>
<evidence type="ECO:0000256" key="16">
    <source>
        <dbReference type="ARBA" id="ARBA00029723"/>
    </source>
</evidence>
<keyword evidence="44" id="KW-1185">Reference proteome</keyword>
<evidence type="ECO:0000256" key="20">
    <source>
        <dbReference type="ARBA" id="ARBA00045916"/>
    </source>
</evidence>
<evidence type="ECO:0000256" key="25">
    <source>
        <dbReference type="ARBA" id="ARBA00048011"/>
    </source>
</evidence>
<comment type="catalytic activity">
    <reaction evidence="42">
        <text>2-(9Z-octadecenoyl)-glycerol + H2O = glycerol + (9Z)-octadecenoate + H(+)</text>
        <dbReference type="Rhea" id="RHEA:38491"/>
        <dbReference type="ChEBI" id="CHEBI:15377"/>
        <dbReference type="ChEBI" id="CHEBI:15378"/>
        <dbReference type="ChEBI" id="CHEBI:17754"/>
        <dbReference type="ChEBI" id="CHEBI:30823"/>
        <dbReference type="ChEBI" id="CHEBI:73990"/>
    </reaction>
    <physiologicalReaction direction="left-to-right" evidence="42">
        <dbReference type="Rhea" id="RHEA:38492"/>
    </physiologicalReaction>
</comment>
<comment type="catalytic activity">
    <reaction evidence="26">
        <text>1-hexadecanoyl-2-(9Z-octadecenoyl)-sn-glycero-3-phospho-(1'-sn-glycerol) + H2O = 1-hexadecanoyl-sn-glycero-3-phospho-(1'-sn-glycerol) + (9Z)-octadecenoate + H(+)</text>
        <dbReference type="Rhea" id="RHEA:40919"/>
        <dbReference type="ChEBI" id="CHEBI:15377"/>
        <dbReference type="ChEBI" id="CHEBI:15378"/>
        <dbReference type="ChEBI" id="CHEBI:30823"/>
        <dbReference type="ChEBI" id="CHEBI:72841"/>
        <dbReference type="ChEBI" id="CHEBI:75158"/>
    </reaction>
    <physiologicalReaction direction="left-to-right" evidence="26">
        <dbReference type="Rhea" id="RHEA:40920"/>
    </physiologicalReaction>
</comment>
<gene>
    <name evidence="43" type="ORF">LSTR_LSTR004995</name>
</gene>
<evidence type="ECO:0000256" key="9">
    <source>
        <dbReference type="ARBA" id="ARBA00022989"/>
    </source>
</evidence>
<evidence type="ECO:0000256" key="11">
    <source>
        <dbReference type="ARBA" id="ARBA00023136"/>
    </source>
</evidence>
<dbReference type="STRING" id="195883.A0A482XJJ5"/>
<evidence type="ECO:0000256" key="5">
    <source>
        <dbReference type="ARBA" id="ARBA00022692"/>
    </source>
</evidence>
<evidence type="ECO:0000256" key="38">
    <source>
        <dbReference type="ARBA" id="ARBA00048872"/>
    </source>
</evidence>
<evidence type="ECO:0000313" key="43">
    <source>
        <dbReference type="EMBL" id="RZF45700.1"/>
    </source>
</evidence>
<evidence type="ECO:0000256" key="30">
    <source>
        <dbReference type="ARBA" id="ARBA00048362"/>
    </source>
</evidence>
<comment type="catalytic activity">
    <reaction evidence="40">
        <text>1,2-dihexadecanoyl-sn-glycero-3-phosphocholine + 2 H2O = sn-glycerol 3-phosphocholine + 2 hexadecanoate + 2 H(+)</text>
        <dbReference type="Rhea" id="RHEA:40975"/>
        <dbReference type="ChEBI" id="CHEBI:7896"/>
        <dbReference type="ChEBI" id="CHEBI:15377"/>
        <dbReference type="ChEBI" id="CHEBI:15378"/>
        <dbReference type="ChEBI" id="CHEBI:16870"/>
        <dbReference type="ChEBI" id="CHEBI:72999"/>
    </reaction>
    <physiologicalReaction direction="left-to-right" evidence="40">
        <dbReference type="Rhea" id="RHEA:40976"/>
    </physiologicalReaction>
</comment>
<keyword evidence="5" id="KW-0812">Transmembrane</keyword>
<evidence type="ECO:0000256" key="13">
    <source>
        <dbReference type="ARBA" id="ARBA00023369"/>
    </source>
</evidence>
<comment type="catalytic activity">
    <reaction evidence="35">
        <text>1-hexadecanoyl-sn-glycero-3-phosphocholine + H2O = sn-glycerol 3-phosphocholine + hexadecanoate + H(+)</text>
        <dbReference type="Rhea" id="RHEA:40435"/>
        <dbReference type="ChEBI" id="CHEBI:7896"/>
        <dbReference type="ChEBI" id="CHEBI:15377"/>
        <dbReference type="ChEBI" id="CHEBI:15378"/>
        <dbReference type="ChEBI" id="CHEBI:16870"/>
        <dbReference type="ChEBI" id="CHEBI:72998"/>
    </reaction>
    <physiologicalReaction direction="left-to-right" evidence="35">
        <dbReference type="Rhea" id="RHEA:40436"/>
    </physiologicalReaction>
</comment>
<evidence type="ECO:0000256" key="10">
    <source>
        <dbReference type="ARBA" id="ARBA00023098"/>
    </source>
</evidence>
<evidence type="ECO:0000256" key="22">
    <source>
        <dbReference type="ARBA" id="ARBA00047363"/>
    </source>
</evidence>
<evidence type="ECO:0000256" key="7">
    <source>
        <dbReference type="ARBA" id="ARBA00022737"/>
    </source>
</evidence>
<evidence type="ECO:0000256" key="12">
    <source>
        <dbReference type="ARBA" id="ARBA00023180"/>
    </source>
</evidence>
<evidence type="ECO:0000256" key="1">
    <source>
        <dbReference type="ARBA" id="ARBA00004247"/>
    </source>
</evidence>
<keyword evidence="4" id="KW-1003">Cell membrane</keyword>
<comment type="catalytic activity">
    <reaction evidence="15">
        <text>a 1,2-diacyl-sn-glycero-3-phosphocholine + H2O = a 1-acyl-sn-glycero-3-phosphocholine + a fatty acid + H(+)</text>
        <dbReference type="Rhea" id="RHEA:15801"/>
        <dbReference type="ChEBI" id="CHEBI:15377"/>
        <dbReference type="ChEBI" id="CHEBI:15378"/>
        <dbReference type="ChEBI" id="CHEBI:28868"/>
        <dbReference type="ChEBI" id="CHEBI:57643"/>
        <dbReference type="ChEBI" id="CHEBI:58168"/>
        <dbReference type="EC" id="3.1.1.4"/>
    </reaction>
    <physiologicalReaction direction="left-to-right" evidence="15">
        <dbReference type="Rhea" id="RHEA:15802"/>
    </physiologicalReaction>
</comment>
<comment type="caution">
    <text evidence="43">The sequence shown here is derived from an EMBL/GenBank/DDBJ whole genome shotgun (WGS) entry which is preliminary data.</text>
</comment>
<comment type="catalytic activity">
    <reaction evidence="34">
        <text>1-hexadecanoyl-2-(9Z-octadecenoyl)-sn-glycero-3-phosphoethanolamine + H2O = 1-hexadecanoyl-sn-glycero-3-phosphoethanolamine + (9Z)-octadecenoate + H(+)</text>
        <dbReference type="Rhea" id="RHEA:40911"/>
        <dbReference type="ChEBI" id="CHEBI:15377"/>
        <dbReference type="ChEBI" id="CHEBI:15378"/>
        <dbReference type="ChEBI" id="CHEBI:30823"/>
        <dbReference type="ChEBI" id="CHEBI:73004"/>
        <dbReference type="ChEBI" id="CHEBI:73007"/>
    </reaction>
    <physiologicalReaction direction="left-to-right" evidence="34">
        <dbReference type="Rhea" id="RHEA:40912"/>
    </physiologicalReaction>
</comment>
<keyword evidence="6" id="KW-0732">Signal</keyword>
<protein>
    <recommendedName>
        <fullName evidence="3">Phospholipase B1, membrane-associated</fullName>
    </recommendedName>
    <alternativeName>
        <fullName evidence="16">Lysophospholipase</fullName>
    </alternativeName>
    <alternativeName>
        <fullName evidence="17">Phospholipase A2</fullName>
    </alternativeName>
    <alternativeName>
        <fullName evidence="19">Phospholipase B/lipase</fullName>
    </alternativeName>
    <alternativeName>
        <fullName evidence="18">Triacylglycerol lipase</fullName>
    </alternativeName>
</protein>
<comment type="catalytic activity">
    <reaction evidence="38">
        <text>1-O-hexadecyl-2-(9Z)-octadecenoyl-sn-glycero-3-phosphocholine + H2O = 1-O-hexadecyl-sn-glycero-3-phosphocholine + (9Z)-octadecenoate + H(+)</text>
        <dbReference type="Rhea" id="RHEA:40915"/>
        <dbReference type="ChEBI" id="CHEBI:15377"/>
        <dbReference type="ChEBI" id="CHEBI:15378"/>
        <dbReference type="ChEBI" id="CHEBI:30823"/>
        <dbReference type="ChEBI" id="CHEBI:34112"/>
        <dbReference type="ChEBI" id="CHEBI:64496"/>
    </reaction>
    <physiologicalReaction direction="left-to-right" evidence="38">
        <dbReference type="Rhea" id="RHEA:40916"/>
    </physiologicalReaction>
</comment>
<evidence type="ECO:0000313" key="44">
    <source>
        <dbReference type="Proteomes" id="UP000291343"/>
    </source>
</evidence>
<comment type="catalytic activity">
    <reaction evidence="13">
        <text>a triacylglycerol + H2O = a diacylglycerol + a fatty acid + H(+)</text>
        <dbReference type="Rhea" id="RHEA:12044"/>
        <dbReference type="ChEBI" id="CHEBI:15377"/>
        <dbReference type="ChEBI" id="CHEBI:15378"/>
        <dbReference type="ChEBI" id="CHEBI:17855"/>
        <dbReference type="ChEBI" id="CHEBI:18035"/>
        <dbReference type="ChEBI" id="CHEBI:28868"/>
        <dbReference type="EC" id="3.1.1.3"/>
    </reaction>
    <physiologicalReaction direction="left-to-right" evidence="13">
        <dbReference type="Rhea" id="RHEA:12045"/>
    </physiologicalReaction>
</comment>
<evidence type="ECO:0000256" key="36">
    <source>
        <dbReference type="ARBA" id="ARBA00048699"/>
    </source>
</evidence>
<evidence type="ECO:0000256" key="2">
    <source>
        <dbReference type="ARBA" id="ARBA00009979"/>
    </source>
</evidence>
<comment type="catalytic activity">
    <reaction evidence="23">
        <text>1-(9Z-octadecenoyl)-glycerol + H2O = glycerol + (9Z)-octadecenoate + H(+)</text>
        <dbReference type="Rhea" id="RHEA:38487"/>
        <dbReference type="ChEBI" id="CHEBI:15377"/>
        <dbReference type="ChEBI" id="CHEBI:15378"/>
        <dbReference type="ChEBI" id="CHEBI:17754"/>
        <dbReference type="ChEBI" id="CHEBI:30823"/>
        <dbReference type="ChEBI" id="CHEBI:75342"/>
    </reaction>
    <physiologicalReaction direction="left-to-right" evidence="23">
        <dbReference type="Rhea" id="RHEA:38488"/>
    </physiologicalReaction>
</comment>
<evidence type="ECO:0000256" key="6">
    <source>
        <dbReference type="ARBA" id="ARBA00022729"/>
    </source>
</evidence>
<dbReference type="SUPFAM" id="SSF52266">
    <property type="entry name" value="SGNH hydrolase"/>
    <property type="match status" value="1"/>
</dbReference>
<comment type="catalytic activity">
    <reaction evidence="14">
        <text>1-hexadecanoyl-2-(9Z,12Z-octadecadienoyl)-sn-glycero-3-phosphocholine + H2O = (9Z,12Z)-octadecadienoate + 1-hexadecanoyl-sn-glycero-3-phosphocholine + H(+)</text>
        <dbReference type="Rhea" id="RHEA:40811"/>
        <dbReference type="ChEBI" id="CHEBI:15377"/>
        <dbReference type="ChEBI" id="CHEBI:15378"/>
        <dbReference type="ChEBI" id="CHEBI:30245"/>
        <dbReference type="ChEBI" id="CHEBI:72998"/>
        <dbReference type="ChEBI" id="CHEBI:73002"/>
    </reaction>
    <physiologicalReaction direction="left-to-right" evidence="14">
        <dbReference type="Rhea" id="RHEA:40812"/>
    </physiologicalReaction>
</comment>
<evidence type="ECO:0000256" key="18">
    <source>
        <dbReference type="ARBA" id="ARBA00031485"/>
    </source>
</evidence>
<evidence type="ECO:0000256" key="40">
    <source>
        <dbReference type="ARBA" id="ARBA00049363"/>
    </source>
</evidence>
<reference evidence="43 44" key="1">
    <citation type="journal article" date="2017" name="Gigascience">
        <title>Genome sequence of the small brown planthopper, Laodelphax striatellus.</title>
        <authorList>
            <person name="Zhu J."/>
            <person name="Jiang F."/>
            <person name="Wang X."/>
            <person name="Yang P."/>
            <person name="Bao Y."/>
            <person name="Zhao W."/>
            <person name="Wang W."/>
            <person name="Lu H."/>
            <person name="Wang Q."/>
            <person name="Cui N."/>
            <person name="Li J."/>
            <person name="Chen X."/>
            <person name="Luo L."/>
            <person name="Yu J."/>
            <person name="Kang L."/>
            <person name="Cui F."/>
        </authorList>
    </citation>
    <scope>NUCLEOTIDE SEQUENCE [LARGE SCALE GENOMIC DNA]</scope>
    <source>
        <strain evidence="43">Lst14</strain>
    </source>
</reference>
<dbReference type="GO" id="GO:0004623">
    <property type="term" value="F:phospholipase A2 activity"/>
    <property type="evidence" value="ECO:0007669"/>
    <property type="project" value="UniProtKB-EC"/>
</dbReference>
<dbReference type="PANTHER" id="PTHR21325:SF31">
    <property type="entry name" value="GH22081P-RELATED"/>
    <property type="match status" value="1"/>
</dbReference>
<evidence type="ECO:0000256" key="17">
    <source>
        <dbReference type="ARBA" id="ARBA00031182"/>
    </source>
</evidence>
<evidence type="ECO:0000256" key="35">
    <source>
        <dbReference type="ARBA" id="ARBA00048656"/>
    </source>
</evidence>
<evidence type="ECO:0000256" key="28">
    <source>
        <dbReference type="ARBA" id="ARBA00048058"/>
    </source>
</evidence>
<evidence type="ECO:0000256" key="42">
    <source>
        <dbReference type="ARBA" id="ARBA00049461"/>
    </source>
</evidence>
<dbReference type="InParanoid" id="A0A482XJJ5"/>
<comment type="catalytic activity">
    <reaction evidence="25">
        <text>2,3-di-(9Z)-octadecenoyl-sn-glycerol + H2O = 3-(9Z-octadecenoyl)-sn-glycerol + (9Z)-octadecenoate + H(+)</text>
        <dbReference type="Rhea" id="RHEA:42604"/>
        <dbReference type="ChEBI" id="CHEBI:15377"/>
        <dbReference type="ChEBI" id="CHEBI:15378"/>
        <dbReference type="ChEBI" id="CHEBI:30823"/>
        <dbReference type="ChEBI" id="CHEBI:75824"/>
        <dbReference type="ChEBI" id="CHEBI:75938"/>
    </reaction>
    <physiologicalReaction direction="left-to-right" evidence="25">
        <dbReference type="Rhea" id="RHEA:42605"/>
    </physiologicalReaction>
</comment>
<evidence type="ECO:0000256" key="21">
    <source>
        <dbReference type="ARBA" id="ARBA00047324"/>
    </source>
</evidence>
<comment type="function">
    <text evidence="20">Calcium-independent membrane-associated phospholipase that catalyzes complete diacylation of phospholipids by hydrolyzing both sn-1 and sn-2 fatty acyl chains attached to the glycerol backbone (phospholipase B activity). Has dual phospholipase and lysophospholipase activities toward diacylphospholipids. Preferentially cleaves sn-2 ester bonds over sn-1 bonds. Acts as a lipase toward glycerolipid substrates. Hydrolyzes fatty acyl chains of diacylglycerols with preference for the sn-2 position and of triacylglycerols with not positional selectivity. May also hydrolyze long chain retinyl esters such as retinyl palmitate. May contribute to digestion of dietary phospholipids, glycerolipids and retinoids, facilitating lipid absorption at the brush border.</text>
</comment>
<comment type="catalytic activity">
    <reaction evidence="36">
        <text>1-hexadecanoyl-2-(9Z-octadecenoyl)-sn-glycero-3-phosphocholine + H2O = 1-hexadecanoyl-sn-glycero-3-phosphocholine + (9Z)-octadecenoate + H(+)</text>
        <dbReference type="Rhea" id="RHEA:38779"/>
        <dbReference type="ChEBI" id="CHEBI:15377"/>
        <dbReference type="ChEBI" id="CHEBI:15378"/>
        <dbReference type="ChEBI" id="CHEBI:30823"/>
        <dbReference type="ChEBI" id="CHEBI:72998"/>
        <dbReference type="ChEBI" id="CHEBI:73001"/>
    </reaction>
    <physiologicalReaction direction="left-to-right" evidence="36">
        <dbReference type="Rhea" id="RHEA:38780"/>
    </physiologicalReaction>
</comment>
<comment type="catalytic activity">
    <reaction evidence="33">
        <text>a 1-acyl-sn-glycero-3-phosphocholine + H2O = sn-glycerol 3-phosphocholine + a fatty acid + H(+)</text>
        <dbReference type="Rhea" id="RHEA:15177"/>
        <dbReference type="ChEBI" id="CHEBI:15377"/>
        <dbReference type="ChEBI" id="CHEBI:15378"/>
        <dbReference type="ChEBI" id="CHEBI:16870"/>
        <dbReference type="ChEBI" id="CHEBI:28868"/>
        <dbReference type="ChEBI" id="CHEBI:58168"/>
        <dbReference type="EC" id="3.1.1.5"/>
    </reaction>
    <physiologicalReaction direction="left-to-right" evidence="33">
        <dbReference type="Rhea" id="RHEA:15178"/>
    </physiologicalReaction>
</comment>
<evidence type="ECO:0000256" key="37">
    <source>
        <dbReference type="ARBA" id="ARBA00048869"/>
    </source>
</evidence>
<keyword evidence="8" id="KW-0378">Hydrolase</keyword>
<evidence type="ECO:0000256" key="31">
    <source>
        <dbReference type="ARBA" id="ARBA00048374"/>
    </source>
</evidence>
<dbReference type="OrthoDB" id="10265800at2759"/>
<evidence type="ECO:0000256" key="14">
    <source>
        <dbReference type="ARBA" id="ARBA00023408"/>
    </source>
</evidence>
<evidence type="ECO:0000256" key="41">
    <source>
        <dbReference type="ARBA" id="ARBA00049372"/>
    </source>
</evidence>
<keyword evidence="7" id="KW-0677">Repeat</keyword>
<evidence type="ECO:0000256" key="33">
    <source>
        <dbReference type="ARBA" id="ARBA00048454"/>
    </source>
</evidence>
<dbReference type="PANTHER" id="PTHR21325">
    <property type="entry name" value="PHOSPHOLIPASE B, PLB1"/>
    <property type="match status" value="1"/>
</dbReference>
<comment type="catalytic activity">
    <reaction evidence="22">
        <text>1,3-dihexadecanoyl-2-(9Z-octadecenoyl)glycerol + H2O = 1-hexadecanoyl-2-(9Z-octadecenoyl)-glycerol + hexadecanoate + H(+)</text>
        <dbReference type="Rhea" id="RHEA:40979"/>
        <dbReference type="ChEBI" id="CHEBI:7896"/>
        <dbReference type="ChEBI" id="CHEBI:15377"/>
        <dbReference type="ChEBI" id="CHEBI:15378"/>
        <dbReference type="ChEBI" id="CHEBI:75585"/>
        <dbReference type="ChEBI" id="CHEBI:75688"/>
    </reaction>
    <physiologicalReaction direction="left-to-right" evidence="22">
        <dbReference type="Rhea" id="RHEA:40980"/>
    </physiologicalReaction>
</comment>
<comment type="catalytic activity">
    <reaction evidence="21">
        <text>1-hexadecanoyl-2-(9Z)-octadecenoyl-3-octadecanoyl-sn-glycerol + H2O = 2-(9Z-octadecenoyl)-3-octadecanoyl-sn-glycerol + hexadecanoate + H(+)</text>
        <dbReference type="Rhea" id="RHEA:41107"/>
        <dbReference type="ChEBI" id="CHEBI:7896"/>
        <dbReference type="ChEBI" id="CHEBI:15377"/>
        <dbReference type="ChEBI" id="CHEBI:15378"/>
        <dbReference type="ChEBI" id="CHEBI:75558"/>
        <dbReference type="ChEBI" id="CHEBI:77623"/>
    </reaction>
    <physiologicalReaction direction="left-to-right" evidence="21">
        <dbReference type="Rhea" id="RHEA:41108"/>
    </physiologicalReaction>
</comment>
<dbReference type="InterPro" id="IPR035547">
    <property type="entry name" value="Phospholipase_B"/>
</dbReference>
<name>A0A482XJJ5_LAOST</name>
<dbReference type="GO" id="GO:0006644">
    <property type="term" value="P:phospholipid metabolic process"/>
    <property type="evidence" value="ECO:0007669"/>
    <property type="project" value="TreeGrafter"/>
</dbReference>
<evidence type="ECO:0000256" key="29">
    <source>
        <dbReference type="ARBA" id="ARBA00048227"/>
    </source>
</evidence>
<comment type="catalytic activity">
    <reaction evidence="32">
        <text>1,2,3-tri-(9Z-octadecenoyl)-glycerol + H2O = di-(9Z)-octadecenoylglycerol + (9Z)-octadecenoate + H(+)</text>
        <dbReference type="Rhea" id="RHEA:38575"/>
        <dbReference type="ChEBI" id="CHEBI:15377"/>
        <dbReference type="ChEBI" id="CHEBI:15378"/>
        <dbReference type="ChEBI" id="CHEBI:30823"/>
        <dbReference type="ChEBI" id="CHEBI:53753"/>
        <dbReference type="ChEBI" id="CHEBI:75945"/>
    </reaction>
    <physiologicalReaction direction="left-to-right" evidence="32">
        <dbReference type="Rhea" id="RHEA:38576"/>
    </physiologicalReaction>
</comment>
<evidence type="ECO:0000256" key="15">
    <source>
        <dbReference type="ARBA" id="ARBA00023422"/>
    </source>
</evidence>
<dbReference type="EMBL" id="QKKF02008413">
    <property type="protein sequence ID" value="RZF45700.1"/>
    <property type="molecule type" value="Genomic_DNA"/>
</dbReference>
<evidence type="ECO:0000256" key="26">
    <source>
        <dbReference type="ARBA" id="ARBA00048015"/>
    </source>
</evidence>
<organism evidence="43 44">
    <name type="scientific">Laodelphax striatellus</name>
    <name type="common">Small brown planthopper</name>
    <name type="synonym">Delphax striatella</name>
    <dbReference type="NCBI Taxonomy" id="195883"/>
    <lineage>
        <taxon>Eukaryota</taxon>
        <taxon>Metazoa</taxon>
        <taxon>Ecdysozoa</taxon>
        <taxon>Arthropoda</taxon>
        <taxon>Hexapoda</taxon>
        <taxon>Insecta</taxon>
        <taxon>Pterygota</taxon>
        <taxon>Neoptera</taxon>
        <taxon>Paraneoptera</taxon>
        <taxon>Hemiptera</taxon>
        <taxon>Auchenorrhyncha</taxon>
        <taxon>Fulgoroidea</taxon>
        <taxon>Delphacidae</taxon>
        <taxon>Criomorphinae</taxon>
        <taxon>Laodelphax</taxon>
    </lineage>
</organism>
<comment type="catalytic activity">
    <reaction evidence="31">
        <text>1-octadecanoyl-2-(9Z,12Z)-octadecadienoyl-sn-glycerol + H2O = 1-octadecanoyl-sn-glycerol + (9Z,12Z)-octadecadienoate + H(+)</text>
        <dbReference type="Rhea" id="RHEA:40927"/>
        <dbReference type="ChEBI" id="CHEBI:15377"/>
        <dbReference type="ChEBI" id="CHEBI:15378"/>
        <dbReference type="ChEBI" id="CHEBI:30245"/>
        <dbReference type="ChEBI" id="CHEBI:75550"/>
        <dbReference type="ChEBI" id="CHEBI:77097"/>
    </reaction>
    <physiologicalReaction direction="left-to-right" evidence="31">
        <dbReference type="Rhea" id="RHEA:40928"/>
    </physiologicalReaction>
</comment>
<evidence type="ECO:0000256" key="39">
    <source>
        <dbReference type="ARBA" id="ARBA00048939"/>
    </source>
</evidence>
<dbReference type="Proteomes" id="UP000291343">
    <property type="component" value="Unassembled WGS sequence"/>
</dbReference>
<comment type="catalytic activity">
    <reaction evidence="39">
        <text>1-hexadecanoyl-2-(9Z)-octadecenoyl-3-octadecanoyl-sn-glycerol + H2O = 1-hexadecanoyl-3-octadecanoyl-sn-glycerol + (9Z)-octadecenoate + H(+)</text>
        <dbReference type="Rhea" id="RHEA:41103"/>
        <dbReference type="ChEBI" id="CHEBI:15377"/>
        <dbReference type="ChEBI" id="CHEBI:15378"/>
        <dbReference type="ChEBI" id="CHEBI:30823"/>
        <dbReference type="ChEBI" id="CHEBI:77623"/>
        <dbReference type="ChEBI" id="CHEBI:77624"/>
    </reaction>
    <physiologicalReaction direction="left-to-right" evidence="39">
        <dbReference type="Rhea" id="RHEA:41104"/>
    </physiologicalReaction>
</comment>
<comment type="catalytic activity">
    <reaction evidence="28">
        <text>1,2-di-(9Z-octadecenoyl)-sn-glycero-3-phosphocholine + H2O = 1-(9Z-octadecenoyl)-sn-glycero-3-phosphocholine + (9Z)-octadecenoate + H(+)</text>
        <dbReference type="Rhea" id="RHEA:40923"/>
        <dbReference type="ChEBI" id="CHEBI:15377"/>
        <dbReference type="ChEBI" id="CHEBI:15378"/>
        <dbReference type="ChEBI" id="CHEBI:28610"/>
        <dbReference type="ChEBI" id="CHEBI:30823"/>
        <dbReference type="ChEBI" id="CHEBI:74669"/>
    </reaction>
    <physiologicalReaction direction="left-to-right" evidence="28">
        <dbReference type="Rhea" id="RHEA:40924"/>
    </physiologicalReaction>
</comment>
<evidence type="ECO:0000256" key="8">
    <source>
        <dbReference type="ARBA" id="ARBA00022801"/>
    </source>
</evidence>
<evidence type="ECO:0000256" key="32">
    <source>
        <dbReference type="ARBA" id="ARBA00048386"/>
    </source>
</evidence>
<dbReference type="CDD" id="cd01824">
    <property type="entry name" value="Phospholipase_B_like"/>
    <property type="match status" value="1"/>
</dbReference>
<accession>A0A482XJJ5</accession>
<proteinExistence type="inferred from homology"/>
<evidence type="ECO:0000256" key="4">
    <source>
        <dbReference type="ARBA" id="ARBA00022475"/>
    </source>
</evidence>
<dbReference type="GO" id="GO:0016324">
    <property type="term" value="C:apical plasma membrane"/>
    <property type="evidence" value="ECO:0007669"/>
    <property type="project" value="UniProtKB-SubCell"/>
</dbReference>
<dbReference type="InterPro" id="IPR036514">
    <property type="entry name" value="SGNH_hydro_sf"/>
</dbReference>
<comment type="catalytic activity">
    <reaction evidence="30">
        <text>1-hexadecanoyl-2-(9Z,12Z-octadecadienoyl)-sn-glycero-3-phosphocholine + H2O = 2-(9Z,12Z-octadecadienoyl)-sn-glycero-3-phosphocholine + hexadecanoate + H(+)</text>
        <dbReference type="Rhea" id="RHEA:40971"/>
        <dbReference type="ChEBI" id="CHEBI:7896"/>
        <dbReference type="ChEBI" id="CHEBI:15377"/>
        <dbReference type="ChEBI" id="CHEBI:15378"/>
        <dbReference type="ChEBI" id="CHEBI:73002"/>
        <dbReference type="ChEBI" id="CHEBI:76084"/>
    </reaction>
    <physiologicalReaction direction="left-to-right" evidence="30">
        <dbReference type="Rhea" id="RHEA:40972"/>
    </physiologicalReaction>
</comment>
<dbReference type="GO" id="GO:0004806">
    <property type="term" value="F:triacylglycerol lipase activity"/>
    <property type="evidence" value="ECO:0007669"/>
    <property type="project" value="UniProtKB-EC"/>
</dbReference>
<keyword evidence="11" id="KW-0472">Membrane</keyword>
<keyword evidence="12" id="KW-0325">Glycoprotein</keyword>
<dbReference type="GO" id="GO:0004622">
    <property type="term" value="F:phosphatidylcholine lysophospholipase activity"/>
    <property type="evidence" value="ECO:0007669"/>
    <property type="project" value="UniProtKB-EC"/>
</dbReference>
<dbReference type="Gene3D" id="3.40.50.1110">
    <property type="entry name" value="SGNH hydrolase"/>
    <property type="match status" value="1"/>
</dbReference>
<dbReference type="FunFam" id="3.40.50.1110:FF:000005">
    <property type="entry name" value="Phospholipase B1"/>
    <property type="match status" value="1"/>
</dbReference>
<evidence type="ECO:0000256" key="27">
    <source>
        <dbReference type="ARBA" id="ARBA00048049"/>
    </source>
</evidence>
<evidence type="ECO:0000256" key="24">
    <source>
        <dbReference type="ARBA" id="ARBA00047459"/>
    </source>
</evidence>
<evidence type="ECO:0000256" key="19">
    <source>
        <dbReference type="ARBA" id="ARBA00033022"/>
    </source>
</evidence>
<keyword evidence="9" id="KW-1133">Transmembrane helix</keyword>